<name>A0A1D8UVK9_9PROT</name>
<sequence>MAEKKPSKPRVKRAPAKKQNAPTFSAEDILRAILAGLGGSDHAGEIVPRLLDQSLTPHEVLRELASRSEFERLYKLARTSDIMESGRVEADYGYVGLPPEAREMSFQEGFETIIKPRLAHRVESFAVMFEALRSFHAPLILETGCLRVPNNWDGDGQSTFQFDWFARDHQGEVISIDINPDSIESARRACSGATSLILNDSVASLHMLAQRCARPAALIYLDSFDLDHANPTPSAIHHAMELAAVRPLIGPGTLICVDDFNVEGVGPGGKGLVVDQFMNAIRAEVLYSGYQKIWRFPG</sequence>
<keyword evidence="3" id="KW-1185">Reference proteome</keyword>
<dbReference type="InterPro" id="IPR029063">
    <property type="entry name" value="SAM-dependent_MTases_sf"/>
</dbReference>
<evidence type="ECO:0000313" key="3">
    <source>
        <dbReference type="Proteomes" id="UP000179145"/>
    </source>
</evidence>
<dbReference type="EMBL" id="CP014674">
    <property type="protein sequence ID" value="AOX17689.1"/>
    <property type="molecule type" value="Genomic_DNA"/>
</dbReference>
<dbReference type="OrthoDB" id="7259632at2"/>
<feature type="region of interest" description="Disordered" evidence="1">
    <location>
        <begin position="1"/>
        <end position="20"/>
    </location>
</feature>
<organism evidence="2 3">
    <name type="scientific">Kozakia baliensis</name>
    <dbReference type="NCBI Taxonomy" id="153496"/>
    <lineage>
        <taxon>Bacteria</taxon>
        <taxon>Pseudomonadati</taxon>
        <taxon>Pseudomonadota</taxon>
        <taxon>Alphaproteobacteria</taxon>
        <taxon>Acetobacterales</taxon>
        <taxon>Acetobacteraceae</taxon>
        <taxon>Kozakia</taxon>
    </lineage>
</organism>
<dbReference type="KEGG" id="kba:A0U89_11660"/>
<dbReference type="SUPFAM" id="SSF53335">
    <property type="entry name" value="S-adenosyl-L-methionine-dependent methyltransferases"/>
    <property type="match status" value="1"/>
</dbReference>
<dbReference type="Gene3D" id="3.40.50.150">
    <property type="entry name" value="Vaccinia Virus protein VP39"/>
    <property type="match status" value="1"/>
</dbReference>
<dbReference type="AlphaFoldDB" id="A0A1D8UVK9"/>
<evidence type="ECO:0000313" key="2">
    <source>
        <dbReference type="EMBL" id="AOX17689.1"/>
    </source>
</evidence>
<reference evidence="2 3" key="1">
    <citation type="journal article" date="2016" name="Microb. Cell Fact.">
        <title>Dissection of exopolysaccharide biosynthesis in Kozakia baliensis.</title>
        <authorList>
            <person name="Brandt J.U."/>
            <person name="Jakob F."/>
            <person name="Behr J."/>
            <person name="Geissler A.J."/>
            <person name="Vogel R.F."/>
        </authorList>
    </citation>
    <scope>NUCLEOTIDE SEQUENCE [LARGE SCALE GENOMIC DNA]</scope>
    <source>
        <strain evidence="2 3">DSM 14400</strain>
    </source>
</reference>
<dbReference type="Proteomes" id="UP000179145">
    <property type="component" value="Chromosome"/>
</dbReference>
<evidence type="ECO:0000256" key="1">
    <source>
        <dbReference type="SAM" id="MobiDB-lite"/>
    </source>
</evidence>
<dbReference type="eggNOG" id="ENOG502ZEWR">
    <property type="taxonomic scope" value="Bacteria"/>
</dbReference>
<accession>A0A1D8UVK9</accession>
<proteinExistence type="predicted"/>
<gene>
    <name evidence="2" type="ORF">A0U89_11660</name>
</gene>
<feature type="compositionally biased region" description="Basic residues" evidence="1">
    <location>
        <begin position="7"/>
        <end position="16"/>
    </location>
</feature>
<dbReference type="RefSeq" id="WP_070403243.1">
    <property type="nucleotide sequence ID" value="NZ_BJVW01000001.1"/>
</dbReference>
<protein>
    <submittedName>
        <fullName evidence="2">Uncharacterized protein</fullName>
    </submittedName>
</protein>